<gene>
    <name evidence="2" type="primary">ORF4336</name>
</gene>
<dbReference type="EMBL" id="HACG01001673">
    <property type="protein sequence ID" value="CEK48538.1"/>
    <property type="molecule type" value="Transcribed_RNA"/>
</dbReference>
<accession>A0A0B6XXF7</accession>
<name>A0A0B6XXF7_9EUPU</name>
<protein>
    <submittedName>
        <fullName evidence="2">Uncharacterized protein</fullName>
    </submittedName>
</protein>
<evidence type="ECO:0000313" key="2">
    <source>
        <dbReference type="EMBL" id="CEK48538.1"/>
    </source>
</evidence>
<reference evidence="2" key="1">
    <citation type="submission" date="2014-12" db="EMBL/GenBank/DDBJ databases">
        <title>Insight into the proteome of Arion vulgaris.</title>
        <authorList>
            <person name="Aradska J."/>
            <person name="Bulat T."/>
            <person name="Smidak R."/>
            <person name="Sarate P."/>
            <person name="Gangsoo J."/>
            <person name="Sialana F."/>
            <person name="Bilban M."/>
            <person name="Lubec G."/>
        </authorList>
    </citation>
    <scope>NUCLEOTIDE SEQUENCE</scope>
    <source>
        <tissue evidence="2">Skin</tissue>
    </source>
</reference>
<sequence length="69" mass="8244">MQALRRNFVMMTMYYAFCFTYVEAESETLNHMIEVGVQRGQAFHYCLQSREKSYAKQYNLSTMNIKALR</sequence>
<keyword evidence="1" id="KW-0732">Signal</keyword>
<feature type="signal peptide" evidence="1">
    <location>
        <begin position="1"/>
        <end position="24"/>
    </location>
</feature>
<evidence type="ECO:0000256" key="1">
    <source>
        <dbReference type="SAM" id="SignalP"/>
    </source>
</evidence>
<dbReference type="AlphaFoldDB" id="A0A0B6XXF7"/>
<feature type="chain" id="PRO_5002110390" evidence="1">
    <location>
        <begin position="25"/>
        <end position="69"/>
    </location>
</feature>
<proteinExistence type="predicted"/>
<organism evidence="2">
    <name type="scientific">Arion vulgaris</name>
    <dbReference type="NCBI Taxonomy" id="1028688"/>
    <lineage>
        <taxon>Eukaryota</taxon>
        <taxon>Metazoa</taxon>
        <taxon>Spiralia</taxon>
        <taxon>Lophotrochozoa</taxon>
        <taxon>Mollusca</taxon>
        <taxon>Gastropoda</taxon>
        <taxon>Heterobranchia</taxon>
        <taxon>Euthyneura</taxon>
        <taxon>Panpulmonata</taxon>
        <taxon>Eupulmonata</taxon>
        <taxon>Stylommatophora</taxon>
        <taxon>Helicina</taxon>
        <taxon>Arionoidea</taxon>
        <taxon>Arionidae</taxon>
        <taxon>Arion</taxon>
    </lineage>
</organism>